<dbReference type="CDD" id="cd17321">
    <property type="entry name" value="MFS_MMR_MDR_like"/>
    <property type="match status" value="1"/>
</dbReference>
<feature type="transmembrane region" description="Helical" evidence="8">
    <location>
        <begin position="337"/>
        <end position="355"/>
    </location>
</feature>
<keyword evidence="2" id="KW-0813">Transport</keyword>
<evidence type="ECO:0000256" key="5">
    <source>
        <dbReference type="ARBA" id="ARBA00022989"/>
    </source>
</evidence>
<evidence type="ECO:0000259" key="9">
    <source>
        <dbReference type="PROSITE" id="PS50850"/>
    </source>
</evidence>
<organism evidence="10 11">
    <name type="scientific">Streptantibioticus cattleyicolor (strain ATCC 35852 / DSM 46488 / JCM 4925 / NBRC 14057 / NRRL 8057)</name>
    <name type="common">Streptomyces cattleya</name>
    <dbReference type="NCBI Taxonomy" id="1003195"/>
    <lineage>
        <taxon>Bacteria</taxon>
        <taxon>Bacillati</taxon>
        <taxon>Actinomycetota</taxon>
        <taxon>Actinomycetes</taxon>
        <taxon>Kitasatosporales</taxon>
        <taxon>Streptomycetaceae</taxon>
        <taxon>Streptantibioticus</taxon>
    </lineage>
</organism>
<feature type="domain" description="Major facilitator superfamily (MFS) profile" evidence="9">
    <location>
        <begin position="15"/>
        <end position="474"/>
    </location>
</feature>
<feature type="transmembrane region" description="Helical" evidence="8">
    <location>
        <begin position="228"/>
        <end position="251"/>
    </location>
</feature>
<evidence type="ECO:0000313" key="10">
    <source>
        <dbReference type="EMBL" id="AEW94984.1"/>
    </source>
</evidence>
<feature type="transmembrane region" description="Helical" evidence="8">
    <location>
        <begin position="272"/>
        <end position="295"/>
    </location>
</feature>
<dbReference type="EMBL" id="CP003219">
    <property type="protein sequence ID" value="AEW94984.1"/>
    <property type="molecule type" value="Genomic_DNA"/>
</dbReference>
<dbReference type="HOGENOM" id="CLU_000960_28_2_11"/>
<feature type="transmembrane region" description="Helical" evidence="8">
    <location>
        <begin position="168"/>
        <end position="190"/>
    </location>
</feature>
<dbReference type="InterPro" id="IPR004638">
    <property type="entry name" value="EmrB-like"/>
</dbReference>
<keyword evidence="11" id="KW-1185">Reference proteome</keyword>
<dbReference type="InterPro" id="IPR005829">
    <property type="entry name" value="Sugar_transporter_CS"/>
</dbReference>
<dbReference type="PANTHER" id="PTHR42718">
    <property type="entry name" value="MAJOR FACILITATOR SUPERFAMILY MULTIDRUG TRANSPORTER MFSC"/>
    <property type="match status" value="1"/>
</dbReference>
<keyword evidence="7" id="KW-0046">Antibiotic resistance</keyword>
<dbReference type="eggNOG" id="COG0477">
    <property type="taxonomic scope" value="Bacteria"/>
</dbReference>
<dbReference type="PATRIC" id="fig|1003195.11.peg.4124"/>
<dbReference type="Gene3D" id="1.20.1250.20">
    <property type="entry name" value="MFS general substrate transporter like domains"/>
    <property type="match status" value="1"/>
</dbReference>
<reference evidence="11" key="1">
    <citation type="submission" date="2011-12" db="EMBL/GenBank/DDBJ databases">
        <title>Complete genome sequence of Streptomyces cattleya strain DSM 46488.</title>
        <authorList>
            <person name="Ou H.-Y."/>
            <person name="Li P."/>
            <person name="Zhao C."/>
            <person name="O'Hagan D."/>
            <person name="Deng Z."/>
        </authorList>
    </citation>
    <scope>NUCLEOTIDE SEQUENCE [LARGE SCALE GENOMIC DNA]</scope>
    <source>
        <strain evidence="11">ATCC 35852 / DSM 46488 / JCM 4925 / NBRC 14057 / NRRL 8057</strain>
    </source>
</reference>
<keyword evidence="5 8" id="KW-1133">Transmembrane helix</keyword>
<feature type="transmembrane region" description="Helical" evidence="8">
    <location>
        <begin position="53"/>
        <end position="70"/>
    </location>
</feature>
<dbReference type="AlphaFoldDB" id="F8K1L3"/>
<keyword evidence="4 8" id="KW-0812">Transmembrane</keyword>
<accession>G8WZK8</accession>
<name>F8K1L3_STREN</name>
<evidence type="ECO:0000256" key="8">
    <source>
        <dbReference type="SAM" id="Phobius"/>
    </source>
</evidence>
<dbReference type="PROSITE" id="PS50850">
    <property type="entry name" value="MFS"/>
    <property type="match status" value="1"/>
</dbReference>
<dbReference type="Pfam" id="PF07690">
    <property type="entry name" value="MFS_1"/>
    <property type="match status" value="1"/>
</dbReference>
<feature type="transmembrane region" description="Helical" evidence="8">
    <location>
        <begin position="113"/>
        <end position="131"/>
    </location>
</feature>
<dbReference type="PROSITE" id="PS00216">
    <property type="entry name" value="SUGAR_TRANSPORT_1"/>
    <property type="match status" value="1"/>
</dbReference>
<protein>
    <submittedName>
        <fullName evidence="10">Major facilitator superfamily permease</fullName>
    </submittedName>
</protein>
<dbReference type="GO" id="GO:0046677">
    <property type="term" value="P:response to antibiotic"/>
    <property type="evidence" value="ECO:0007669"/>
    <property type="project" value="UniProtKB-KW"/>
</dbReference>
<evidence type="ECO:0000256" key="6">
    <source>
        <dbReference type="ARBA" id="ARBA00023136"/>
    </source>
</evidence>
<dbReference type="Proteomes" id="UP000007842">
    <property type="component" value="Chromosome"/>
</dbReference>
<evidence type="ECO:0000256" key="1">
    <source>
        <dbReference type="ARBA" id="ARBA00004651"/>
    </source>
</evidence>
<dbReference type="NCBIfam" id="TIGR00711">
    <property type="entry name" value="efflux_EmrB"/>
    <property type="match status" value="1"/>
</dbReference>
<gene>
    <name evidence="10" type="ordered locus">SCATT_26130</name>
</gene>
<dbReference type="InterPro" id="IPR036259">
    <property type="entry name" value="MFS_trans_sf"/>
</dbReference>
<proteinExistence type="predicted"/>
<evidence type="ECO:0000256" key="2">
    <source>
        <dbReference type="ARBA" id="ARBA00022448"/>
    </source>
</evidence>
<dbReference type="InterPro" id="IPR020846">
    <property type="entry name" value="MFS_dom"/>
</dbReference>
<evidence type="ECO:0000313" key="11">
    <source>
        <dbReference type="Proteomes" id="UP000007842"/>
    </source>
</evidence>
<evidence type="ECO:0000256" key="7">
    <source>
        <dbReference type="ARBA" id="ARBA00023251"/>
    </source>
</evidence>
<dbReference type="OrthoDB" id="4080117at2"/>
<dbReference type="KEGG" id="scy:SCATT_26130"/>
<comment type="subcellular location">
    <subcellularLocation>
        <location evidence="1">Cell membrane</location>
        <topology evidence="1">Multi-pass membrane protein</topology>
    </subcellularLocation>
</comment>
<accession>F8K1L3</accession>
<dbReference type="GO" id="GO:0022857">
    <property type="term" value="F:transmembrane transporter activity"/>
    <property type="evidence" value="ECO:0007669"/>
    <property type="project" value="InterPro"/>
</dbReference>
<feature type="transmembrane region" description="Helical" evidence="8">
    <location>
        <begin position="409"/>
        <end position="431"/>
    </location>
</feature>
<dbReference type="RefSeq" id="WP_014143368.1">
    <property type="nucleotide sequence ID" value="NC_016111.1"/>
</dbReference>
<feature type="transmembrane region" description="Helical" evidence="8">
    <location>
        <begin position="361"/>
        <end position="388"/>
    </location>
</feature>
<dbReference type="PANTHER" id="PTHR42718:SF46">
    <property type="entry name" value="BLR6921 PROTEIN"/>
    <property type="match status" value="1"/>
</dbReference>
<dbReference type="SUPFAM" id="SSF103473">
    <property type="entry name" value="MFS general substrate transporter"/>
    <property type="match status" value="1"/>
</dbReference>
<feature type="transmembrane region" description="Helical" evidence="8">
    <location>
        <begin position="451"/>
        <end position="470"/>
    </location>
</feature>
<feature type="transmembrane region" description="Helical" evidence="8">
    <location>
        <begin position="202"/>
        <end position="222"/>
    </location>
</feature>
<keyword evidence="6 8" id="KW-0472">Membrane</keyword>
<evidence type="ECO:0000256" key="3">
    <source>
        <dbReference type="ARBA" id="ARBA00022475"/>
    </source>
</evidence>
<feature type="transmembrane region" description="Helical" evidence="8">
    <location>
        <begin position="12"/>
        <end position="33"/>
    </location>
</feature>
<feature type="transmembrane region" description="Helical" evidence="8">
    <location>
        <begin position="82"/>
        <end position="107"/>
    </location>
</feature>
<sequence length="494" mass="50628">MSTPETHLYPRRWQALTFIVIAQLMTALDGTIVNIALPTAQADLGISDANRQWVITAYALAFGGLLLLGGKIADQWGRKRTFLTGLAGFAVVSAIGGAATGGPALFIARAGQGAFAALLVPAALSLLASMFTEPKERAKAFGIYGAIAGAGGVLGVVMGGLLTEYATWRWTLLVNVPIAAVAFIGGARVIPEIKAAGPRTRLDIPGVVLSTAGLALLVYAFANAEHAGWSAPLTVVPGIAAVVLLAAFVLVQTKTKDPLLPLRIVTERNRAGAFLVAGLTVVALFADFLFLTYYFQTVLGYSALKTGLAFVPMGLGMIIGAVQLAARASIRFRPRTVMLSGLITAAAGMALLTLITPHTNYLAIVLPGVLLFGLGSGAALMPAVSMATHGVRPEDAGAASALVNTAQQIGGAVGIALLNTLAASATAGYLAGRTTTQAVQLDGLVHGYTTGFWWSVAVLLLAALLAAVLVNAKPPTQAEATGDGGTESAPALMH</sequence>
<feature type="transmembrane region" description="Helical" evidence="8">
    <location>
        <begin position="143"/>
        <end position="162"/>
    </location>
</feature>
<dbReference type="InterPro" id="IPR011701">
    <property type="entry name" value="MFS"/>
</dbReference>
<dbReference type="PRINTS" id="PR01036">
    <property type="entry name" value="TCRTETB"/>
</dbReference>
<dbReference type="Gene3D" id="1.20.1720.10">
    <property type="entry name" value="Multidrug resistance protein D"/>
    <property type="match status" value="1"/>
</dbReference>
<dbReference type="STRING" id="1003195.SCATT_26130"/>
<dbReference type="GO" id="GO:0005886">
    <property type="term" value="C:plasma membrane"/>
    <property type="evidence" value="ECO:0007669"/>
    <property type="project" value="UniProtKB-SubCell"/>
</dbReference>
<dbReference type="KEGG" id="sct:SCAT_2631"/>
<keyword evidence="3" id="KW-1003">Cell membrane</keyword>
<feature type="transmembrane region" description="Helical" evidence="8">
    <location>
        <begin position="307"/>
        <end position="325"/>
    </location>
</feature>
<evidence type="ECO:0000256" key="4">
    <source>
        <dbReference type="ARBA" id="ARBA00022692"/>
    </source>
</evidence>